<protein>
    <recommendedName>
        <fullName evidence="3">Alcohol acetyltransferase</fullName>
    </recommendedName>
</protein>
<keyword evidence="2" id="KW-1185">Reference proteome</keyword>
<dbReference type="Proteomes" id="UP000601171">
    <property type="component" value="Unassembled WGS sequence"/>
</dbReference>
<organism evidence="1 2">
    <name type="scientific">Paratissierella segnis</name>
    <dbReference type="NCBI Taxonomy" id="2763679"/>
    <lineage>
        <taxon>Bacteria</taxon>
        <taxon>Bacillati</taxon>
        <taxon>Bacillota</taxon>
        <taxon>Tissierellia</taxon>
        <taxon>Tissierellales</taxon>
        <taxon>Tissierellaceae</taxon>
        <taxon>Paratissierella</taxon>
    </lineage>
</organism>
<evidence type="ECO:0000313" key="1">
    <source>
        <dbReference type="EMBL" id="MBC8586835.1"/>
    </source>
</evidence>
<dbReference type="EMBL" id="JACRTG010000003">
    <property type="protein sequence ID" value="MBC8586835.1"/>
    <property type="molecule type" value="Genomic_DNA"/>
</dbReference>
<dbReference type="AlphaFoldDB" id="A0A926EQV3"/>
<sequence length="422" mass="49616">MKSYKKIEWRELDNASKIFPSTANNKDTKVYRITCELYENVDPCILQEALDLTLETFPLYKSVLRRGVFWYYFEISNLSPTVDAENTPLCSPIYIKDKRTLLFRVSYYNKRINLEIFHALSDGAGAVWFIETLIFHYLILRQKDTFNGNIPKLNYKASISQKMDDSFWKNYHRQNKRGLKKRDKRINAYRIKGTRLDENRMKLIEGSLSVNEVLKISHEYNTTLTIFLTSLFLYSIYKDMPADKQNYPIILSVPINLRQYYDSETARNFFSTMNVSYNFEKNSPKLEDIIKNVNNIFRENLTKEEIDLKLVKFMSLENNSFARIIPLPLKDIVLKFADKINDHKVTTSISNIGRIDVPQEIKRYIRSFSVSVSARSPKITLCSFEDRLVISFTSPFRETDIQRTFFQFLSNKGLEVEISSNE</sequence>
<evidence type="ECO:0008006" key="3">
    <source>
        <dbReference type="Google" id="ProtNLM"/>
    </source>
</evidence>
<dbReference type="RefSeq" id="WP_262428301.1">
    <property type="nucleotide sequence ID" value="NZ_JACRTG010000003.1"/>
</dbReference>
<name>A0A926EQV3_9FIRM</name>
<proteinExistence type="predicted"/>
<accession>A0A926EQV3</accession>
<gene>
    <name evidence="1" type="ORF">H8707_01095</name>
</gene>
<evidence type="ECO:0000313" key="2">
    <source>
        <dbReference type="Proteomes" id="UP000601171"/>
    </source>
</evidence>
<reference evidence="1" key="1">
    <citation type="submission" date="2020-08" db="EMBL/GenBank/DDBJ databases">
        <title>Genome public.</title>
        <authorList>
            <person name="Liu C."/>
            <person name="Sun Q."/>
        </authorList>
    </citation>
    <scope>NUCLEOTIDE SEQUENCE</scope>
    <source>
        <strain evidence="1">BX21</strain>
    </source>
</reference>
<comment type="caution">
    <text evidence="1">The sequence shown here is derived from an EMBL/GenBank/DDBJ whole genome shotgun (WGS) entry which is preliminary data.</text>
</comment>